<keyword evidence="2" id="KW-0067">ATP-binding</keyword>
<evidence type="ECO:0000256" key="1">
    <source>
        <dbReference type="SAM" id="MobiDB-lite"/>
    </source>
</evidence>
<name>A0AAX1X368_BURML</name>
<gene>
    <name evidence="2" type="ORF">EGT70_18060</name>
</gene>
<organism evidence="2 3">
    <name type="scientific">Burkholderia mallei</name>
    <name type="common">Pseudomonas mallei</name>
    <dbReference type="NCBI Taxonomy" id="13373"/>
    <lineage>
        <taxon>Bacteria</taxon>
        <taxon>Pseudomonadati</taxon>
        <taxon>Pseudomonadota</taxon>
        <taxon>Betaproteobacteria</taxon>
        <taxon>Burkholderiales</taxon>
        <taxon>Burkholderiaceae</taxon>
        <taxon>Burkholderia</taxon>
        <taxon>pseudomallei group</taxon>
    </lineage>
</organism>
<evidence type="ECO:0000313" key="3">
    <source>
        <dbReference type="Proteomes" id="UP000269379"/>
    </source>
</evidence>
<dbReference type="AlphaFoldDB" id="A0AAX1X368"/>
<dbReference type="Proteomes" id="UP000269379">
    <property type="component" value="Chromosome 1"/>
</dbReference>
<sequence length="44" mass="4889">MLVQTAGRRLKRGRRAARRWTSSRRPGEHATPGAAARGVPHRKA</sequence>
<proteinExistence type="predicted"/>
<protein>
    <submittedName>
        <fullName evidence="2">ABC transporter ATP-binding protein</fullName>
    </submittedName>
</protein>
<evidence type="ECO:0000313" key="2">
    <source>
        <dbReference type="EMBL" id="RPA24951.1"/>
    </source>
</evidence>
<feature type="compositionally biased region" description="Basic residues" evidence="1">
    <location>
        <begin position="8"/>
        <end position="22"/>
    </location>
</feature>
<accession>A0AAX1X368</accession>
<dbReference type="GO" id="GO:0005524">
    <property type="term" value="F:ATP binding"/>
    <property type="evidence" value="ECO:0007669"/>
    <property type="project" value="UniProtKB-KW"/>
</dbReference>
<comment type="caution">
    <text evidence="2">The sequence shown here is derived from an EMBL/GenBank/DDBJ whole genome shotgun (WGS) entry which is preliminary data.</text>
</comment>
<reference evidence="3" key="1">
    <citation type="submission" date="2018-10" db="EMBL/GenBank/DDBJ databases">
        <title>FDA dAtabase for Regulatory Grade micrObial Sequences (FDA-ARGOS): Supporting development and validation of Infectious Disease Dx tests.</title>
        <authorList>
            <person name="Minogue T."/>
            <person name="Wolcott M."/>
            <person name="Wasieloski L."/>
            <person name="Aguilar W."/>
            <person name="Moore D."/>
            <person name="Jaissle J."/>
            <person name="Tallon L."/>
            <person name="Sadzewicz L."/>
            <person name="Zhao X."/>
            <person name="Vavikolanu K."/>
            <person name="Mehta A."/>
            <person name="Aluvathingal J."/>
            <person name="Nadendla S."/>
            <person name="Yan Y."/>
            <person name="Sichtig H."/>
        </authorList>
    </citation>
    <scope>NUCLEOTIDE SEQUENCE [LARGE SCALE GENOMIC DNA]</scope>
    <source>
        <strain evidence="3">FDAARGOS_588</strain>
    </source>
</reference>
<keyword evidence="2" id="KW-0547">Nucleotide-binding</keyword>
<feature type="region of interest" description="Disordered" evidence="1">
    <location>
        <begin position="1"/>
        <end position="44"/>
    </location>
</feature>
<dbReference type="EMBL" id="RKJW01000002">
    <property type="protein sequence ID" value="RPA24951.1"/>
    <property type="molecule type" value="Genomic_DNA"/>
</dbReference>